<reference evidence="5 6" key="1">
    <citation type="submission" date="2024-09" db="EMBL/GenBank/DDBJ databases">
        <title>Genome sequencing and assembly of Phytophthora oleae, isolate VK10A, causative agent of rot of olive drupes.</title>
        <authorList>
            <person name="Conti Taguali S."/>
            <person name="Riolo M."/>
            <person name="La Spada F."/>
            <person name="Cacciola S.O."/>
            <person name="Dionisio G."/>
        </authorList>
    </citation>
    <scope>NUCLEOTIDE SEQUENCE [LARGE SCALE GENOMIC DNA]</scope>
    <source>
        <strain evidence="5 6">VK10A</strain>
    </source>
</reference>
<dbReference type="GO" id="GO:0043657">
    <property type="term" value="C:host cell"/>
    <property type="evidence" value="ECO:0007669"/>
    <property type="project" value="UniProtKB-SubCell"/>
</dbReference>
<comment type="caution">
    <text evidence="5">The sequence shown here is derived from an EMBL/GenBank/DDBJ whole genome shotgun (WGS) entry which is preliminary data.</text>
</comment>
<evidence type="ECO:0000256" key="2">
    <source>
        <dbReference type="ARBA" id="ARBA00004613"/>
    </source>
</evidence>
<keyword evidence="6" id="KW-1185">Reference proteome</keyword>
<accession>A0ABD3EQF6</accession>
<dbReference type="EMBL" id="JBIMZQ010000076">
    <property type="protein sequence ID" value="KAL3656668.1"/>
    <property type="molecule type" value="Genomic_DNA"/>
</dbReference>
<evidence type="ECO:0000256" key="3">
    <source>
        <dbReference type="ARBA" id="ARBA00022525"/>
    </source>
</evidence>
<organism evidence="5 6">
    <name type="scientific">Phytophthora oleae</name>
    <dbReference type="NCBI Taxonomy" id="2107226"/>
    <lineage>
        <taxon>Eukaryota</taxon>
        <taxon>Sar</taxon>
        <taxon>Stramenopiles</taxon>
        <taxon>Oomycota</taxon>
        <taxon>Peronosporomycetes</taxon>
        <taxon>Peronosporales</taxon>
        <taxon>Peronosporaceae</taxon>
        <taxon>Phytophthora</taxon>
    </lineage>
</organism>
<sequence length="154" mass="17140">MVYLINCFAVGEEESVLSVVIEEWKTVAFLKVAIADMLKYTGRADKLLLYLARNDDVWLTEDQAAAVAFNNLGHSQGFKEMKPLLFIKNPENFGATFQPGENQVHVLVKLPADSASIGPSVGLPRTTELNEPEKYAEECISLDDWDVDAVHKIL</sequence>
<name>A0ABD3EQF6_9STRA</name>
<keyword evidence="3" id="KW-0964">Secreted</keyword>
<evidence type="ECO:0000256" key="1">
    <source>
        <dbReference type="ARBA" id="ARBA00004340"/>
    </source>
</evidence>
<evidence type="ECO:0000313" key="5">
    <source>
        <dbReference type="EMBL" id="KAL3656668.1"/>
    </source>
</evidence>
<dbReference type="InterPro" id="IPR045379">
    <property type="entry name" value="Crinkler_N"/>
</dbReference>
<evidence type="ECO:0000313" key="6">
    <source>
        <dbReference type="Proteomes" id="UP001632037"/>
    </source>
</evidence>
<feature type="domain" description="Crinkler effector protein N-terminal" evidence="4">
    <location>
        <begin position="5"/>
        <end position="109"/>
    </location>
</feature>
<dbReference type="AlphaFoldDB" id="A0ABD3EQF6"/>
<comment type="subcellular location">
    <subcellularLocation>
        <location evidence="1">Host cell</location>
    </subcellularLocation>
    <subcellularLocation>
        <location evidence="2">Secreted</location>
    </subcellularLocation>
</comment>
<dbReference type="GO" id="GO:0005576">
    <property type="term" value="C:extracellular region"/>
    <property type="evidence" value="ECO:0007669"/>
    <property type="project" value="UniProtKB-SubCell"/>
</dbReference>
<protein>
    <recommendedName>
        <fullName evidence="4">Crinkler effector protein N-terminal domain-containing protein</fullName>
    </recommendedName>
</protein>
<dbReference type="Proteomes" id="UP001632037">
    <property type="component" value="Unassembled WGS sequence"/>
</dbReference>
<evidence type="ECO:0000259" key="4">
    <source>
        <dbReference type="Pfam" id="PF20147"/>
    </source>
</evidence>
<dbReference type="Pfam" id="PF20147">
    <property type="entry name" value="Crinkler"/>
    <property type="match status" value="1"/>
</dbReference>
<proteinExistence type="predicted"/>
<gene>
    <name evidence="5" type="ORF">V7S43_018447</name>
</gene>